<gene>
    <name evidence="2" type="ORF">KME60_10335</name>
</gene>
<proteinExistence type="predicted"/>
<reference evidence="2" key="1">
    <citation type="submission" date="2021-05" db="EMBL/GenBank/DDBJ databases">
        <authorList>
            <person name="Pietrasiak N."/>
            <person name="Ward R."/>
            <person name="Stajich J.E."/>
            <person name="Kurbessoian T."/>
        </authorList>
    </citation>
    <scope>NUCLEOTIDE SEQUENCE</scope>
    <source>
        <strain evidence="2">GSE-NOS-MK-12-04C</strain>
    </source>
</reference>
<dbReference type="AlphaFoldDB" id="A0A951QMP8"/>
<evidence type="ECO:0000313" key="2">
    <source>
        <dbReference type="EMBL" id="MBW4667808.1"/>
    </source>
</evidence>
<dbReference type="Proteomes" id="UP000729701">
    <property type="component" value="Unassembled WGS sequence"/>
</dbReference>
<accession>A0A951QMP8</accession>
<feature type="region of interest" description="Disordered" evidence="1">
    <location>
        <begin position="138"/>
        <end position="161"/>
    </location>
</feature>
<comment type="caution">
    <text evidence="2">The sequence shown here is derived from an EMBL/GenBank/DDBJ whole genome shotgun (WGS) entry which is preliminary data.</text>
</comment>
<evidence type="ECO:0000313" key="3">
    <source>
        <dbReference type="Proteomes" id="UP000729701"/>
    </source>
</evidence>
<evidence type="ECO:0008006" key="4">
    <source>
        <dbReference type="Google" id="ProtNLM"/>
    </source>
</evidence>
<sequence length="161" mass="18435">MKLLKRKQFRPMNLPRIPMKMKALFLLPGALMLMFAASPLIPSFTNPAVAQNARAKGEYGNKWGTQLNLSADQKAKIKTISDSAKQQMDGILTAEQKAQIQQAKQTRQRPNLNLTADQKARMKTVRESTESQIKALLTSEQQQQLEKMQQERQQRRQQRKS</sequence>
<dbReference type="EMBL" id="JAHHGZ010000009">
    <property type="protein sequence ID" value="MBW4667808.1"/>
    <property type="molecule type" value="Genomic_DNA"/>
</dbReference>
<reference evidence="2" key="2">
    <citation type="journal article" date="2022" name="Microbiol. Resour. Announc.">
        <title>Metagenome Sequencing to Explore Phylogenomics of Terrestrial Cyanobacteria.</title>
        <authorList>
            <person name="Ward R.D."/>
            <person name="Stajich J.E."/>
            <person name="Johansen J.R."/>
            <person name="Huntemann M."/>
            <person name="Clum A."/>
            <person name="Foster B."/>
            <person name="Foster B."/>
            <person name="Roux S."/>
            <person name="Palaniappan K."/>
            <person name="Varghese N."/>
            <person name="Mukherjee S."/>
            <person name="Reddy T.B.K."/>
            <person name="Daum C."/>
            <person name="Copeland A."/>
            <person name="Chen I.A."/>
            <person name="Ivanova N.N."/>
            <person name="Kyrpides N.C."/>
            <person name="Shapiro N."/>
            <person name="Eloe-Fadrosh E.A."/>
            <person name="Pietrasiak N."/>
        </authorList>
    </citation>
    <scope>NUCLEOTIDE SEQUENCE</scope>
    <source>
        <strain evidence="2">GSE-NOS-MK-12-04C</strain>
    </source>
</reference>
<protein>
    <recommendedName>
        <fullName evidence="4">P pilus assembly/Cpx signaling pathway, periplasmic inhibitor/zinc-resistance associated protein</fullName>
    </recommendedName>
</protein>
<name>A0A951QMP8_9CYAN</name>
<evidence type="ECO:0000256" key="1">
    <source>
        <dbReference type="SAM" id="MobiDB-lite"/>
    </source>
</evidence>
<organism evidence="2 3">
    <name type="scientific">Cyanomargarita calcarea GSE-NOS-MK-12-04C</name>
    <dbReference type="NCBI Taxonomy" id="2839659"/>
    <lineage>
        <taxon>Bacteria</taxon>
        <taxon>Bacillati</taxon>
        <taxon>Cyanobacteriota</taxon>
        <taxon>Cyanophyceae</taxon>
        <taxon>Nostocales</taxon>
        <taxon>Cyanomargaritaceae</taxon>
        <taxon>Cyanomargarita</taxon>
    </lineage>
</organism>